<proteinExistence type="predicted"/>
<name>F7NL64_9FIRM</name>
<dbReference type="AlphaFoldDB" id="F7NL64"/>
<organism evidence="3 4">
    <name type="scientific">Acetonema longum DSM 6540</name>
    <dbReference type="NCBI Taxonomy" id="1009370"/>
    <lineage>
        <taxon>Bacteria</taxon>
        <taxon>Bacillati</taxon>
        <taxon>Bacillota</taxon>
        <taxon>Negativicutes</taxon>
        <taxon>Acetonemataceae</taxon>
        <taxon>Acetonema</taxon>
    </lineage>
</organism>
<keyword evidence="4" id="KW-1185">Reference proteome</keyword>
<dbReference type="OrthoDB" id="5242935at2"/>
<feature type="domain" description="Type III secretion system flagellar brake protein YcgR PilZN" evidence="2">
    <location>
        <begin position="7"/>
        <end position="90"/>
    </location>
</feature>
<dbReference type="EMBL" id="AFGF01000126">
    <property type="protein sequence ID" value="EGO63169.1"/>
    <property type="molecule type" value="Genomic_DNA"/>
</dbReference>
<dbReference type="RefSeq" id="WP_004573409.1">
    <property type="nucleotide sequence ID" value="NZ_AFGF01000126.1"/>
</dbReference>
<feature type="domain" description="PilZ" evidence="1">
    <location>
        <begin position="97"/>
        <end position="203"/>
    </location>
</feature>
<comment type="caution">
    <text evidence="3">The sequence shown here is derived from an EMBL/GenBank/DDBJ whole genome shotgun (WGS) entry which is preliminary data.</text>
</comment>
<evidence type="ECO:0000259" key="2">
    <source>
        <dbReference type="Pfam" id="PF12945"/>
    </source>
</evidence>
<dbReference type="STRING" id="1009370.ALO_14182"/>
<dbReference type="Pfam" id="PF07238">
    <property type="entry name" value="PilZ"/>
    <property type="match status" value="1"/>
</dbReference>
<dbReference type="Pfam" id="PF12945">
    <property type="entry name" value="PilZNR"/>
    <property type="match status" value="1"/>
</dbReference>
<gene>
    <name evidence="3" type="ORF">ALO_14182</name>
</gene>
<evidence type="ECO:0000259" key="1">
    <source>
        <dbReference type="Pfam" id="PF07238"/>
    </source>
</evidence>
<dbReference type="Gene3D" id="2.40.10.220">
    <property type="entry name" value="predicted glycosyltransferase like domains"/>
    <property type="match status" value="1"/>
</dbReference>
<protein>
    <submittedName>
        <fullName evidence="3">Type IV pilus assembly PilZ</fullName>
    </submittedName>
</protein>
<accession>F7NL64</accession>
<reference evidence="3 4" key="1">
    <citation type="journal article" date="2011" name="EMBO J.">
        <title>Structural diversity of bacterial flagellar motors.</title>
        <authorList>
            <person name="Chen S."/>
            <person name="Beeby M."/>
            <person name="Murphy G.E."/>
            <person name="Leadbetter J.R."/>
            <person name="Hendrixson D.R."/>
            <person name="Briegel A."/>
            <person name="Li Z."/>
            <person name="Shi J."/>
            <person name="Tocheva E.I."/>
            <person name="Muller A."/>
            <person name="Dobro M.J."/>
            <person name="Jensen G.J."/>
        </authorList>
    </citation>
    <scope>NUCLEOTIDE SEQUENCE [LARGE SCALE GENOMIC DNA]</scope>
    <source>
        <strain evidence="3 4">DSM 6540</strain>
    </source>
</reference>
<dbReference type="Proteomes" id="UP000003240">
    <property type="component" value="Unassembled WGS sequence"/>
</dbReference>
<dbReference type="eggNOG" id="COG5581">
    <property type="taxonomic scope" value="Bacteria"/>
</dbReference>
<dbReference type="SUPFAM" id="SSF141371">
    <property type="entry name" value="PilZ domain-like"/>
    <property type="match status" value="2"/>
</dbReference>
<dbReference type="InterPro" id="IPR009875">
    <property type="entry name" value="PilZ_domain"/>
</dbReference>
<sequence>MDSGLFQVNQRVEIYLSKSRQGDVFYSRIEEITPTHMIISMPMEKGQPLVVNSGAPVYGRLLGETALYLFKSIFIDRRMSPRPVWLMSFPSEVQKVQLREFVRISSKLPVAVRVETLPSVMQPTGLFIRDISGGGVQILSKQPFPSRAKVSLRFELPEVGPIETKGEVTRVQQPKSDPSSYWVGVKFIDLPEKERSHIIKYIFKLEVERRRKGLD</sequence>
<evidence type="ECO:0000313" key="4">
    <source>
        <dbReference type="Proteomes" id="UP000003240"/>
    </source>
</evidence>
<evidence type="ECO:0000313" key="3">
    <source>
        <dbReference type="EMBL" id="EGO63169.1"/>
    </source>
</evidence>
<dbReference type="InterPro" id="IPR009926">
    <property type="entry name" value="T3SS_YcgR_PilZN"/>
</dbReference>
<dbReference type="GO" id="GO:0035438">
    <property type="term" value="F:cyclic-di-GMP binding"/>
    <property type="evidence" value="ECO:0007669"/>
    <property type="project" value="InterPro"/>
</dbReference>